<dbReference type="eggNOG" id="COG2128">
    <property type="taxonomic scope" value="Bacteria"/>
</dbReference>
<dbReference type="InterPro" id="IPR004675">
    <property type="entry name" value="AhpD_core"/>
</dbReference>
<dbReference type="PANTHER" id="PTHR34846:SF10">
    <property type="entry name" value="CYTOPLASMIC PROTEIN"/>
    <property type="match status" value="1"/>
</dbReference>
<comment type="caution">
    <text evidence="2">The sequence shown here is derived from an EMBL/GenBank/DDBJ whole genome shotgun (WGS) entry which is preliminary data.</text>
</comment>
<dbReference type="EMBL" id="APPJ01000009">
    <property type="protein sequence ID" value="ENV18093.1"/>
    <property type="molecule type" value="Genomic_DNA"/>
</dbReference>
<dbReference type="NCBIfam" id="TIGR00778">
    <property type="entry name" value="ahpD_dom"/>
    <property type="match status" value="1"/>
</dbReference>
<dbReference type="SUPFAM" id="SSF69118">
    <property type="entry name" value="AhpD-like"/>
    <property type="match status" value="1"/>
</dbReference>
<gene>
    <name evidence="2" type="ORF">F964_01412</name>
</gene>
<keyword evidence="3" id="KW-1185">Reference proteome</keyword>
<dbReference type="PANTHER" id="PTHR34846">
    <property type="entry name" value="4-CARBOXYMUCONOLACTONE DECARBOXYLASE FAMILY PROTEIN (AFU_ORTHOLOGUE AFUA_6G11590)"/>
    <property type="match status" value="1"/>
</dbReference>
<organism evidence="2 3">
    <name type="scientific">Acinetobacter guillouiae NIPH 991</name>
    <dbReference type="NCBI Taxonomy" id="1217656"/>
    <lineage>
        <taxon>Bacteria</taxon>
        <taxon>Pseudomonadati</taxon>
        <taxon>Pseudomonadota</taxon>
        <taxon>Gammaproteobacteria</taxon>
        <taxon>Moraxellales</taxon>
        <taxon>Moraxellaceae</taxon>
        <taxon>Acinetobacter</taxon>
    </lineage>
</organism>
<name>N8YES4_ACIGI</name>
<feature type="domain" description="Carboxymuconolactone decarboxylase-like" evidence="1">
    <location>
        <begin position="14"/>
        <end position="100"/>
    </location>
</feature>
<dbReference type="Proteomes" id="UP000013148">
    <property type="component" value="Unassembled WGS sequence"/>
</dbReference>
<evidence type="ECO:0000313" key="2">
    <source>
        <dbReference type="EMBL" id="ENV18093.1"/>
    </source>
</evidence>
<dbReference type="Gene3D" id="1.20.1290.10">
    <property type="entry name" value="AhpD-like"/>
    <property type="match status" value="1"/>
</dbReference>
<protein>
    <recommendedName>
        <fullName evidence="1">Carboxymuconolactone decarboxylase-like domain-containing protein</fullName>
    </recommendedName>
</protein>
<sequence>MTTMQRVNLGKTAPELYKTVIELENLSMQKVQQAGLDVGFSHLLKLRASQINQCAFCVRMHTQDAIKVGESTDRIALISAWRESEYFTEKERAALILIEEITLIANQHFPDSAYEQAAQHLSSDEITAIEWIAIVINTWNRIAISSQYKVAK</sequence>
<proteinExistence type="predicted"/>
<dbReference type="AlphaFoldDB" id="N8YES4"/>
<evidence type="ECO:0000259" key="1">
    <source>
        <dbReference type="Pfam" id="PF02627"/>
    </source>
</evidence>
<reference evidence="2 3" key="1">
    <citation type="submission" date="2013-02" db="EMBL/GenBank/DDBJ databases">
        <title>The Genome Sequence of Acinetobacter guillouiae NIPH 991.</title>
        <authorList>
            <consortium name="The Broad Institute Genome Sequencing Platform"/>
            <consortium name="The Broad Institute Genome Sequencing Center for Infectious Disease"/>
            <person name="Cerqueira G."/>
            <person name="Feldgarden M."/>
            <person name="Courvalin P."/>
            <person name="Perichon B."/>
            <person name="Grillot-Courvalin C."/>
            <person name="Clermont D."/>
            <person name="Rocha E."/>
            <person name="Yoon E.-J."/>
            <person name="Nemec A."/>
            <person name="Walker B."/>
            <person name="Young S.K."/>
            <person name="Zeng Q."/>
            <person name="Gargeya S."/>
            <person name="Fitzgerald M."/>
            <person name="Haas B."/>
            <person name="Abouelleil A."/>
            <person name="Alvarado L."/>
            <person name="Arachchi H.M."/>
            <person name="Berlin A.M."/>
            <person name="Chapman S.B."/>
            <person name="Dewar J."/>
            <person name="Goldberg J."/>
            <person name="Griggs A."/>
            <person name="Gujja S."/>
            <person name="Hansen M."/>
            <person name="Howarth C."/>
            <person name="Imamovic A."/>
            <person name="Larimer J."/>
            <person name="McCowan C."/>
            <person name="Murphy C."/>
            <person name="Neiman D."/>
            <person name="Pearson M."/>
            <person name="Priest M."/>
            <person name="Roberts A."/>
            <person name="Saif S."/>
            <person name="Shea T."/>
            <person name="Sisk P."/>
            <person name="Sykes S."/>
            <person name="Wortman J."/>
            <person name="Nusbaum C."/>
            <person name="Birren B."/>
        </authorList>
    </citation>
    <scope>NUCLEOTIDE SEQUENCE [LARGE SCALE GENOMIC DNA]</scope>
    <source>
        <strain evidence="2 3">NIPH 991</strain>
    </source>
</reference>
<dbReference type="HOGENOM" id="CLU_082760_6_0_6"/>
<dbReference type="Pfam" id="PF02627">
    <property type="entry name" value="CMD"/>
    <property type="match status" value="1"/>
</dbReference>
<dbReference type="InterPro" id="IPR029032">
    <property type="entry name" value="AhpD-like"/>
</dbReference>
<dbReference type="InterPro" id="IPR003779">
    <property type="entry name" value="CMD-like"/>
</dbReference>
<accession>N8YES4</accession>
<dbReference type="GO" id="GO:0051920">
    <property type="term" value="F:peroxiredoxin activity"/>
    <property type="evidence" value="ECO:0007669"/>
    <property type="project" value="InterPro"/>
</dbReference>
<dbReference type="PATRIC" id="fig|1217656.3.peg.1377"/>
<evidence type="ECO:0000313" key="3">
    <source>
        <dbReference type="Proteomes" id="UP000013148"/>
    </source>
</evidence>